<keyword evidence="4" id="KW-0547">Nucleotide-binding</keyword>
<dbReference type="AlphaFoldDB" id="A2E0L3"/>
<dbReference type="GO" id="GO:0005664">
    <property type="term" value="C:nuclear origin of replication recognition complex"/>
    <property type="evidence" value="ECO:0000318"/>
    <property type="project" value="GO_Central"/>
</dbReference>
<dbReference type="GO" id="GO:0033314">
    <property type="term" value="P:mitotic DNA replication checkpoint signaling"/>
    <property type="evidence" value="ECO:0000318"/>
    <property type="project" value="GO_Central"/>
</dbReference>
<keyword evidence="6" id="KW-1185">Reference proteome</keyword>
<dbReference type="SUPFAM" id="SSF52540">
    <property type="entry name" value="P-loop containing nucleoside triphosphate hydrolases"/>
    <property type="match status" value="1"/>
</dbReference>
<dbReference type="Proteomes" id="UP000001542">
    <property type="component" value="Unassembled WGS sequence"/>
</dbReference>
<protein>
    <recommendedName>
        <fullName evidence="4">Origin recognition complex subunit 1</fullName>
    </recommendedName>
</protein>
<dbReference type="VEuPathDB" id="TrichDB:TVAGG3_0074200"/>
<comment type="subunit">
    <text evidence="4">ORC is composed of six subunits.</text>
</comment>
<evidence type="ECO:0000256" key="1">
    <source>
        <dbReference type="ARBA" id="ARBA00004123"/>
    </source>
</evidence>
<evidence type="ECO:0000256" key="2">
    <source>
        <dbReference type="ARBA" id="ARBA00023125"/>
    </source>
</evidence>
<dbReference type="Gene3D" id="3.40.50.300">
    <property type="entry name" value="P-loop containing nucleotide triphosphate hydrolases"/>
    <property type="match status" value="1"/>
</dbReference>
<dbReference type="InterPro" id="IPR050311">
    <property type="entry name" value="ORC1/CDC6"/>
</dbReference>
<dbReference type="EMBL" id="DS113280">
    <property type="protein sequence ID" value="EAY13758.1"/>
    <property type="molecule type" value="Genomic_DNA"/>
</dbReference>
<dbReference type="PANTHER" id="PTHR10763">
    <property type="entry name" value="CELL DIVISION CONTROL PROTEIN 6-RELATED"/>
    <property type="match status" value="1"/>
</dbReference>
<keyword evidence="2 4" id="KW-0238">DNA-binding</keyword>
<comment type="similarity">
    <text evidence="4">Belongs to the ORC1 family.</text>
</comment>
<comment type="subcellular location">
    <subcellularLocation>
        <location evidence="1 4">Nucleus</location>
    </subcellularLocation>
</comment>
<dbReference type="OrthoDB" id="1926878at2759"/>
<dbReference type="GO" id="GO:0003688">
    <property type="term" value="F:DNA replication origin binding"/>
    <property type="evidence" value="ECO:0000318"/>
    <property type="project" value="GO_Central"/>
</dbReference>
<keyword evidence="4" id="KW-0235">DNA replication</keyword>
<evidence type="ECO:0000256" key="4">
    <source>
        <dbReference type="RuleBase" id="RU365058"/>
    </source>
</evidence>
<dbReference type="STRING" id="5722.A2E0L3"/>
<proteinExistence type="inferred from homology"/>
<gene>
    <name evidence="5" type="ORF">TVAG_467730</name>
</gene>
<organism evidence="5 6">
    <name type="scientific">Trichomonas vaginalis (strain ATCC PRA-98 / G3)</name>
    <dbReference type="NCBI Taxonomy" id="412133"/>
    <lineage>
        <taxon>Eukaryota</taxon>
        <taxon>Metamonada</taxon>
        <taxon>Parabasalia</taxon>
        <taxon>Trichomonadida</taxon>
        <taxon>Trichomonadidae</taxon>
        <taxon>Trichomonas</taxon>
    </lineage>
</organism>
<dbReference type="GO" id="GO:0005524">
    <property type="term" value="F:ATP binding"/>
    <property type="evidence" value="ECO:0007669"/>
    <property type="project" value="UniProtKB-KW"/>
</dbReference>
<comment type="function">
    <text evidence="4">Component of the origin recognition complex (ORC) that binds origins of replication. DNA-binding is ATP-dependent, however specific DNA sequences that define origins of replication have not been identified so far. ORC is required to assemble the pre-replication complex necessary to initiate DNA replication.</text>
</comment>
<reference evidence="5" key="2">
    <citation type="journal article" date="2007" name="Science">
        <title>Draft genome sequence of the sexually transmitted pathogen Trichomonas vaginalis.</title>
        <authorList>
            <person name="Carlton J.M."/>
            <person name="Hirt R.P."/>
            <person name="Silva J.C."/>
            <person name="Delcher A.L."/>
            <person name="Schatz M."/>
            <person name="Zhao Q."/>
            <person name="Wortman J.R."/>
            <person name="Bidwell S.L."/>
            <person name="Alsmark U.C.M."/>
            <person name="Besteiro S."/>
            <person name="Sicheritz-Ponten T."/>
            <person name="Noel C.J."/>
            <person name="Dacks J.B."/>
            <person name="Foster P.G."/>
            <person name="Simillion C."/>
            <person name="Van de Peer Y."/>
            <person name="Miranda-Saavedra D."/>
            <person name="Barton G.J."/>
            <person name="Westrop G.D."/>
            <person name="Mueller S."/>
            <person name="Dessi D."/>
            <person name="Fiori P.L."/>
            <person name="Ren Q."/>
            <person name="Paulsen I."/>
            <person name="Zhang H."/>
            <person name="Bastida-Corcuera F.D."/>
            <person name="Simoes-Barbosa A."/>
            <person name="Brown M.T."/>
            <person name="Hayes R.D."/>
            <person name="Mukherjee M."/>
            <person name="Okumura C.Y."/>
            <person name="Schneider R."/>
            <person name="Smith A.J."/>
            <person name="Vanacova S."/>
            <person name="Villalvazo M."/>
            <person name="Haas B.J."/>
            <person name="Pertea M."/>
            <person name="Feldblyum T.V."/>
            <person name="Utterback T.R."/>
            <person name="Shu C.L."/>
            <person name="Osoegawa K."/>
            <person name="de Jong P.J."/>
            <person name="Hrdy I."/>
            <person name="Horvathova L."/>
            <person name="Zubacova Z."/>
            <person name="Dolezal P."/>
            <person name="Malik S.B."/>
            <person name="Logsdon J.M. Jr."/>
            <person name="Henze K."/>
            <person name="Gupta A."/>
            <person name="Wang C.C."/>
            <person name="Dunne R.L."/>
            <person name="Upcroft J.A."/>
            <person name="Upcroft P."/>
            <person name="White O."/>
            <person name="Salzberg S.L."/>
            <person name="Tang P."/>
            <person name="Chiu C.-H."/>
            <person name="Lee Y.-S."/>
            <person name="Embley T.M."/>
            <person name="Coombs G.H."/>
            <person name="Mottram J.C."/>
            <person name="Tachezy J."/>
            <person name="Fraser-Liggett C.M."/>
            <person name="Johnson P.J."/>
        </authorList>
    </citation>
    <scope>NUCLEOTIDE SEQUENCE [LARGE SCALE GENOMIC DNA]</scope>
    <source>
        <strain evidence="5">G3</strain>
    </source>
</reference>
<dbReference type="PANTHER" id="PTHR10763:SF23">
    <property type="entry name" value="ORIGIN RECOGNITION COMPLEX SUBUNIT 1"/>
    <property type="match status" value="1"/>
</dbReference>
<dbReference type="GO" id="GO:0006270">
    <property type="term" value="P:DNA replication initiation"/>
    <property type="evidence" value="ECO:0000318"/>
    <property type="project" value="GO_Central"/>
</dbReference>
<reference evidence="5" key="1">
    <citation type="submission" date="2006-10" db="EMBL/GenBank/DDBJ databases">
        <authorList>
            <person name="Amadeo P."/>
            <person name="Zhao Q."/>
            <person name="Wortman J."/>
            <person name="Fraser-Liggett C."/>
            <person name="Carlton J."/>
        </authorList>
    </citation>
    <scope>NUCLEOTIDE SEQUENCE</scope>
    <source>
        <strain evidence="5">G3</strain>
    </source>
</reference>
<dbReference type="RefSeq" id="XP_001325981.1">
    <property type="nucleotide sequence ID" value="XM_001325946.1"/>
</dbReference>
<dbReference type="Gene3D" id="1.10.8.60">
    <property type="match status" value="1"/>
</dbReference>
<evidence type="ECO:0000256" key="3">
    <source>
        <dbReference type="ARBA" id="ARBA00023242"/>
    </source>
</evidence>
<dbReference type="VEuPathDB" id="TrichDB:TVAG_467730"/>
<evidence type="ECO:0000313" key="6">
    <source>
        <dbReference type="Proteomes" id="UP000001542"/>
    </source>
</evidence>
<evidence type="ECO:0000313" key="5">
    <source>
        <dbReference type="EMBL" id="EAY13758.1"/>
    </source>
</evidence>
<name>A2E0L3_TRIV3</name>
<dbReference type="KEGG" id="tva:4771734"/>
<dbReference type="InterPro" id="IPR027417">
    <property type="entry name" value="P-loop_NTPase"/>
</dbReference>
<accession>A2E0L3</accession>
<sequence>MASSINNFEDNSNLDSSIETLLENLNQEYFTTALPCRSNEIEAISTFINNSYDTSRPIHDIHMKGRKPKQNDDIQPGILYITGNPGTGKTACVKYAIQTSAAAPYIKFSNCKTEKITLYKAGQEIPIIQVLDEVESYTDFAEIAANSIRMKYSLICISNASEDNSIIQKSSGLSLQQLKFNSYTAEELCQILTERIGGPCNNLVEVAIEHLAKTVLKDRGDARAAIARLATVLTAAIQENIKTISLKEMISLLSHPQGTIKFDLPLYQQIALAAIYLAGKNWVKKFNSIVAEKNLESFSDTKSVFDQLCDYPGLVKGNFKNPVAIVSKETIIANVDHLIKTVL</sequence>
<keyword evidence="3 4" id="KW-0539">Nucleus</keyword>
<dbReference type="SMR" id="A2E0L3"/>
<keyword evidence="4" id="KW-0067">ATP-binding</keyword>
<dbReference type="InParanoid" id="A2E0L3"/>